<organism evidence="3 4">
    <name type="scientific">Sphingomonas longa</name>
    <dbReference type="NCBI Taxonomy" id="2778730"/>
    <lineage>
        <taxon>Bacteria</taxon>
        <taxon>Pseudomonadati</taxon>
        <taxon>Pseudomonadota</taxon>
        <taxon>Alphaproteobacteria</taxon>
        <taxon>Sphingomonadales</taxon>
        <taxon>Sphingomonadaceae</taxon>
        <taxon>Sphingomonas</taxon>
    </lineage>
</organism>
<evidence type="ECO:0000259" key="1">
    <source>
        <dbReference type="Pfam" id="PF13622"/>
    </source>
</evidence>
<dbReference type="EMBL" id="JAFEMC010000001">
    <property type="protein sequence ID" value="MBM6575170.1"/>
    <property type="molecule type" value="Genomic_DNA"/>
</dbReference>
<dbReference type="RefSeq" id="WP_204193795.1">
    <property type="nucleotide sequence ID" value="NZ_JAFEMC010000001.1"/>
</dbReference>
<dbReference type="InterPro" id="IPR042171">
    <property type="entry name" value="Acyl-CoA_hotdog"/>
</dbReference>
<gene>
    <name evidence="3" type="ORF">ILT43_02205</name>
</gene>
<dbReference type="InterPro" id="IPR049449">
    <property type="entry name" value="TesB_ACOT8-like_N"/>
</dbReference>
<sequence length="256" mass="27124">MNSLADIIAAMTPTADGWRATIPDAWLQGRTAYGGLSSALALQAAQRRAPDMPPLRSAQVAFVGPLAGDVTVAATLLRRGRNAAFVQADVTGNAGLGLRATFVFMRPIESRVDHRRGEAPCPPPPADAALLRGIPAIPFTQQFEMFDPPVEAGPAEWLRWIRLADRTGLDPTIELLAVADALPPAALKLLGGPAPVSSMTWLLNLLDPVPATTDGWWLLRARTDHAAAGNSSQAMTIWNAAGQPIAEQMQSVAIFG</sequence>
<comment type="caution">
    <text evidence="3">The sequence shown here is derived from an EMBL/GenBank/DDBJ whole genome shotgun (WGS) entry which is preliminary data.</text>
</comment>
<protein>
    <submittedName>
        <fullName evidence="3">Thioesterase family protein</fullName>
    </submittedName>
</protein>
<dbReference type="Proteomes" id="UP000763641">
    <property type="component" value="Unassembled WGS sequence"/>
</dbReference>
<dbReference type="InterPro" id="IPR029069">
    <property type="entry name" value="HotDog_dom_sf"/>
</dbReference>
<feature type="domain" description="Acyl-CoA thioesterase-like C-terminal" evidence="2">
    <location>
        <begin position="124"/>
        <end position="253"/>
    </location>
</feature>
<evidence type="ECO:0000313" key="4">
    <source>
        <dbReference type="Proteomes" id="UP000763641"/>
    </source>
</evidence>
<accession>A0ABS2D2M4</accession>
<dbReference type="Pfam" id="PF20789">
    <property type="entry name" value="4HBT_3C"/>
    <property type="match status" value="1"/>
</dbReference>
<feature type="domain" description="Acyl-CoA thioesterase-like N-terminal HotDog" evidence="1">
    <location>
        <begin position="23"/>
        <end position="105"/>
    </location>
</feature>
<dbReference type="InterPro" id="IPR049450">
    <property type="entry name" value="ACOT8-like_C"/>
</dbReference>
<keyword evidence="4" id="KW-1185">Reference proteome</keyword>
<name>A0ABS2D2M4_9SPHN</name>
<evidence type="ECO:0000259" key="2">
    <source>
        <dbReference type="Pfam" id="PF20789"/>
    </source>
</evidence>
<dbReference type="SUPFAM" id="SSF54637">
    <property type="entry name" value="Thioesterase/thiol ester dehydrase-isomerase"/>
    <property type="match status" value="2"/>
</dbReference>
<dbReference type="Pfam" id="PF13622">
    <property type="entry name" value="4HBT_3"/>
    <property type="match status" value="1"/>
</dbReference>
<reference evidence="3 4" key="1">
    <citation type="submission" date="2020-12" db="EMBL/GenBank/DDBJ databases">
        <title>Sphingomonas sp.</title>
        <authorList>
            <person name="Kim M.K."/>
        </authorList>
    </citation>
    <scope>NUCLEOTIDE SEQUENCE [LARGE SCALE GENOMIC DNA]</scope>
    <source>
        <strain evidence="3 4">BT552</strain>
    </source>
</reference>
<dbReference type="Gene3D" id="2.40.160.210">
    <property type="entry name" value="Acyl-CoA thioesterase, double hotdog domain"/>
    <property type="match status" value="1"/>
</dbReference>
<evidence type="ECO:0000313" key="3">
    <source>
        <dbReference type="EMBL" id="MBM6575170.1"/>
    </source>
</evidence>
<proteinExistence type="predicted"/>